<dbReference type="Gene3D" id="1.20.1740.10">
    <property type="entry name" value="Amino acid/polyamine transporter I"/>
    <property type="match status" value="1"/>
</dbReference>
<keyword evidence="7 8" id="KW-0472">Membrane</keyword>
<evidence type="ECO:0000256" key="5">
    <source>
        <dbReference type="ARBA" id="ARBA00022692"/>
    </source>
</evidence>
<evidence type="ECO:0000256" key="6">
    <source>
        <dbReference type="ARBA" id="ARBA00022989"/>
    </source>
</evidence>
<feature type="transmembrane region" description="Helical" evidence="8">
    <location>
        <begin position="336"/>
        <end position="358"/>
    </location>
</feature>
<evidence type="ECO:0000256" key="4">
    <source>
        <dbReference type="ARBA" id="ARBA00022544"/>
    </source>
</evidence>
<feature type="transmembrane region" description="Helical" evidence="8">
    <location>
        <begin position="40"/>
        <end position="64"/>
    </location>
</feature>
<evidence type="ECO:0000256" key="8">
    <source>
        <dbReference type="SAM" id="Phobius"/>
    </source>
</evidence>
<protein>
    <submittedName>
        <fullName evidence="9">GerAB/ArcD/ProY family transporter</fullName>
    </submittedName>
</protein>
<dbReference type="AlphaFoldDB" id="A0A972GW63"/>
<dbReference type="GO" id="GO:0009847">
    <property type="term" value="P:spore germination"/>
    <property type="evidence" value="ECO:0007669"/>
    <property type="project" value="InterPro"/>
</dbReference>
<keyword evidence="4" id="KW-0309">Germination</keyword>
<feature type="transmembrane region" description="Helical" evidence="8">
    <location>
        <begin position="76"/>
        <end position="100"/>
    </location>
</feature>
<comment type="similarity">
    <text evidence="2">Belongs to the amino acid-polyamine-organocation (APC) superfamily. Spore germination protein (SGP) (TC 2.A.3.9) family.</text>
</comment>
<dbReference type="InterPro" id="IPR004761">
    <property type="entry name" value="Spore_GerAB"/>
</dbReference>
<evidence type="ECO:0000256" key="1">
    <source>
        <dbReference type="ARBA" id="ARBA00004141"/>
    </source>
</evidence>
<dbReference type="PANTHER" id="PTHR34975:SF2">
    <property type="entry name" value="SPORE GERMINATION PROTEIN A2"/>
    <property type="match status" value="1"/>
</dbReference>
<keyword evidence="5 8" id="KW-0812">Transmembrane</keyword>
<proteinExistence type="inferred from homology"/>
<keyword evidence="3" id="KW-0813">Transport</keyword>
<feature type="transmembrane region" description="Helical" evidence="8">
    <location>
        <begin position="120"/>
        <end position="141"/>
    </location>
</feature>
<feature type="transmembrane region" description="Helical" evidence="8">
    <location>
        <begin position="306"/>
        <end position="324"/>
    </location>
</feature>
<dbReference type="Pfam" id="PF03845">
    <property type="entry name" value="Spore_permease"/>
    <property type="match status" value="1"/>
</dbReference>
<name>A0A972GW63_9BACL</name>
<dbReference type="RefSeq" id="WP_171656279.1">
    <property type="nucleotide sequence ID" value="NZ_WHOD01000128.1"/>
</dbReference>
<gene>
    <name evidence="9" type="ORF">GC093_33090</name>
</gene>
<dbReference type="Proteomes" id="UP000641588">
    <property type="component" value="Unassembled WGS sequence"/>
</dbReference>
<evidence type="ECO:0000256" key="2">
    <source>
        <dbReference type="ARBA" id="ARBA00007998"/>
    </source>
</evidence>
<accession>A0A972GW63</accession>
<evidence type="ECO:0000313" key="9">
    <source>
        <dbReference type="EMBL" id="NOU98029.1"/>
    </source>
</evidence>
<keyword evidence="6 8" id="KW-1133">Transmembrane helix</keyword>
<keyword evidence="10" id="KW-1185">Reference proteome</keyword>
<feature type="transmembrane region" description="Helical" evidence="8">
    <location>
        <begin position="221"/>
        <end position="249"/>
    </location>
</feature>
<feature type="transmembrane region" description="Helical" evidence="8">
    <location>
        <begin position="269"/>
        <end position="294"/>
    </location>
</feature>
<feature type="transmembrane region" description="Helical" evidence="8">
    <location>
        <begin position="148"/>
        <end position="166"/>
    </location>
</feature>
<sequence length="368" mass="40591">MNDMALTNRQIFWMMVSMQIIMTILLTTSPAIRIAQQDAWISSVLSTGIGITIAFICGKLCAIFPGQTLIEYSRVLLGKWLGGFIAALYILFWILTLAVILKQFSLFITGTIMPKTPVPVIEILMLIIVLYPTLHGIGVIARICELTGPIILVGVVGPMFLGINEMEWDRLLPVYSDSGYMVIMKGALPAATFLGDCVMLLMLISFVAYRKHTVRHAVGGVMLSGMLALISVIVSIIMFGPNVAASYPYPMLMIVRSISIGGIIENLDAIVITVWIMSIFTKLALYLFVASYGTSQLLGMKDWRKTVWFIAVVAMIMALIPLNYEEISVIFPRKIAIPYLFPVFMAGGPLFLLILALIKRKKMAAPAP</sequence>
<comment type="caution">
    <text evidence="9">The sequence shown here is derived from an EMBL/GenBank/DDBJ whole genome shotgun (WGS) entry which is preliminary data.</text>
</comment>
<comment type="subcellular location">
    <subcellularLocation>
        <location evidence="1">Membrane</location>
        <topology evidence="1">Multi-pass membrane protein</topology>
    </subcellularLocation>
</comment>
<dbReference type="PANTHER" id="PTHR34975">
    <property type="entry name" value="SPORE GERMINATION PROTEIN A2"/>
    <property type="match status" value="1"/>
</dbReference>
<organism evidence="9 10">
    <name type="scientific">Paenibacillus foliorum</name>
    <dbReference type="NCBI Taxonomy" id="2654974"/>
    <lineage>
        <taxon>Bacteria</taxon>
        <taxon>Bacillati</taxon>
        <taxon>Bacillota</taxon>
        <taxon>Bacilli</taxon>
        <taxon>Bacillales</taxon>
        <taxon>Paenibacillaceae</taxon>
        <taxon>Paenibacillus</taxon>
    </lineage>
</organism>
<feature type="transmembrane region" description="Helical" evidence="8">
    <location>
        <begin position="186"/>
        <end position="209"/>
    </location>
</feature>
<reference evidence="9" key="1">
    <citation type="submission" date="2019-10" db="EMBL/GenBank/DDBJ databases">
        <title>Description of Paenibacillus glebae sp. nov.</title>
        <authorList>
            <person name="Carlier A."/>
            <person name="Qi S."/>
        </authorList>
    </citation>
    <scope>NUCLEOTIDE SEQUENCE</scope>
    <source>
        <strain evidence="9">LMG 31456</strain>
    </source>
</reference>
<feature type="transmembrane region" description="Helical" evidence="8">
    <location>
        <begin position="12"/>
        <end position="34"/>
    </location>
</feature>
<dbReference type="NCBIfam" id="TIGR00912">
    <property type="entry name" value="2A0309"/>
    <property type="match status" value="1"/>
</dbReference>
<evidence type="ECO:0000256" key="7">
    <source>
        <dbReference type="ARBA" id="ARBA00023136"/>
    </source>
</evidence>
<evidence type="ECO:0000313" key="10">
    <source>
        <dbReference type="Proteomes" id="UP000641588"/>
    </source>
</evidence>
<dbReference type="GO" id="GO:0016020">
    <property type="term" value="C:membrane"/>
    <property type="evidence" value="ECO:0007669"/>
    <property type="project" value="UniProtKB-SubCell"/>
</dbReference>
<dbReference type="EMBL" id="WHOD01000128">
    <property type="protein sequence ID" value="NOU98029.1"/>
    <property type="molecule type" value="Genomic_DNA"/>
</dbReference>
<evidence type="ECO:0000256" key="3">
    <source>
        <dbReference type="ARBA" id="ARBA00022448"/>
    </source>
</evidence>